<accession>A0A9Q1I424</accession>
<dbReference type="Proteomes" id="UP001152803">
    <property type="component" value="Unassembled WGS sequence"/>
</dbReference>
<dbReference type="AlphaFoldDB" id="A0A9Q1I424"/>
<gene>
    <name evidence="1" type="ORF">COCON_G00065940</name>
</gene>
<name>A0A9Q1I424_CONCO</name>
<organism evidence="1 2">
    <name type="scientific">Conger conger</name>
    <name type="common">Conger eel</name>
    <name type="synonym">Muraena conger</name>
    <dbReference type="NCBI Taxonomy" id="82655"/>
    <lineage>
        <taxon>Eukaryota</taxon>
        <taxon>Metazoa</taxon>
        <taxon>Chordata</taxon>
        <taxon>Craniata</taxon>
        <taxon>Vertebrata</taxon>
        <taxon>Euteleostomi</taxon>
        <taxon>Actinopterygii</taxon>
        <taxon>Neopterygii</taxon>
        <taxon>Teleostei</taxon>
        <taxon>Anguilliformes</taxon>
        <taxon>Congridae</taxon>
        <taxon>Conger</taxon>
    </lineage>
</organism>
<evidence type="ECO:0000313" key="1">
    <source>
        <dbReference type="EMBL" id="KAJ8279528.1"/>
    </source>
</evidence>
<protein>
    <submittedName>
        <fullName evidence="1">Uncharacterized protein</fullName>
    </submittedName>
</protein>
<comment type="caution">
    <text evidence="1">The sequence shown here is derived from an EMBL/GenBank/DDBJ whole genome shotgun (WGS) entry which is preliminary data.</text>
</comment>
<evidence type="ECO:0000313" key="2">
    <source>
        <dbReference type="Proteomes" id="UP001152803"/>
    </source>
</evidence>
<reference evidence="1" key="1">
    <citation type="journal article" date="2023" name="Science">
        <title>Genome structures resolve the early diversification of teleost fishes.</title>
        <authorList>
            <person name="Parey E."/>
            <person name="Louis A."/>
            <person name="Montfort J."/>
            <person name="Bouchez O."/>
            <person name="Roques C."/>
            <person name="Iampietro C."/>
            <person name="Lluch J."/>
            <person name="Castinel A."/>
            <person name="Donnadieu C."/>
            <person name="Desvignes T."/>
            <person name="Floi Bucao C."/>
            <person name="Jouanno E."/>
            <person name="Wen M."/>
            <person name="Mejri S."/>
            <person name="Dirks R."/>
            <person name="Jansen H."/>
            <person name="Henkel C."/>
            <person name="Chen W.J."/>
            <person name="Zahm M."/>
            <person name="Cabau C."/>
            <person name="Klopp C."/>
            <person name="Thompson A.W."/>
            <person name="Robinson-Rechavi M."/>
            <person name="Braasch I."/>
            <person name="Lecointre G."/>
            <person name="Bobe J."/>
            <person name="Postlethwait J.H."/>
            <person name="Berthelot C."/>
            <person name="Roest Crollius H."/>
            <person name="Guiguen Y."/>
        </authorList>
    </citation>
    <scope>NUCLEOTIDE SEQUENCE</scope>
    <source>
        <strain evidence="1">Concon-B</strain>
    </source>
</reference>
<keyword evidence="2" id="KW-1185">Reference proteome</keyword>
<sequence length="76" mass="8643">MHQQGEGTTEVKSDVYAVVSHQKKRNKNKVTEPPSEDIHYAVISFQRKTEDRKPYRNPEDSVTYSAVGLKGTADTY</sequence>
<dbReference type="EMBL" id="JAFJMO010000004">
    <property type="protein sequence ID" value="KAJ8279528.1"/>
    <property type="molecule type" value="Genomic_DNA"/>
</dbReference>
<proteinExistence type="predicted"/>